<evidence type="ECO:0000313" key="1">
    <source>
        <dbReference type="EMBL" id="MDR6713662.1"/>
    </source>
</evidence>
<name>A0ACC6K5J3_9PSED</name>
<dbReference type="EMBL" id="JAVDTH010000019">
    <property type="protein sequence ID" value="MDR6713662.1"/>
    <property type="molecule type" value="Genomic_DNA"/>
</dbReference>
<accession>A0ACC6K5J3</accession>
<comment type="caution">
    <text evidence="1">The sequence shown here is derived from an EMBL/GenBank/DDBJ whole genome shotgun (WGS) entry which is preliminary data.</text>
</comment>
<proteinExistence type="predicted"/>
<sequence length="304" mass="33460">MSKVSVLQHQRNALAVKTADLEREGSALVAIDSQRTAAWYSGPSRTQPLKFTAYGYTVPEGELPVAFKGERCDEVTACYLLGNGYRLYNPTLMRFSSPDRFSPFDYGGVNCYAFVSGNPVNYDDPTGRGIGKFISHKLEATSTYITFGKTPAQPFSDVIVLSGQTNKSTNNNMTWIWGHGNGQRLGGLSPRKLAKRLYQHNVELLDGPILLANCHGGASARTNGPGFPDISFAQQFANITQKPVIAFTERLNLRKAALESRPVMHMMLTPEKYLDAGPVTYYPETPTQMNNVSALGNHSANIRR</sequence>
<organism evidence="1 2">
    <name type="scientific">Pseudomonas hunanensis</name>
    <dbReference type="NCBI Taxonomy" id="1247546"/>
    <lineage>
        <taxon>Bacteria</taxon>
        <taxon>Pseudomonadati</taxon>
        <taxon>Pseudomonadota</taxon>
        <taxon>Gammaproteobacteria</taxon>
        <taxon>Pseudomonadales</taxon>
        <taxon>Pseudomonadaceae</taxon>
        <taxon>Pseudomonas</taxon>
    </lineage>
</organism>
<keyword evidence="2" id="KW-1185">Reference proteome</keyword>
<protein>
    <submittedName>
        <fullName evidence="1">RHS repeat-associated protein</fullName>
    </submittedName>
</protein>
<evidence type="ECO:0000313" key="2">
    <source>
        <dbReference type="Proteomes" id="UP001259587"/>
    </source>
</evidence>
<gene>
    <name evidence="1" type="ORF">J2W83_003276</name>
</gene>
<reference evidence="1" key="1">
    <citation type="submission" date="2023-07" db="EMBL/GenBank/DDBJ databases">
        <title>Sorghum-associated microbial communities from plants grown in Nebraska, USA.</title>
        <authorList>
            <person name="Schachtman D."/>
        </authorList>
    </citation>
    <scope>NUCLEOTIDE SEQUENCE</scope>
    <source>
        <strain evidence="1">BE56</strain>
    </source>
</reference>
<dbReference type="Proteomes" id="UP001259587">
    <property type="component" value="Unassembled WGS sequence"/>
</dbReference>